<dbReference type="PANTHER" id="PTHR47691">
    <property type="entry name" value="REGULATOR-RELATED"/>
    <property type="match status" value="1"/>
</dbReference>
<dbReference type="InterPro" id="IPR005158">
    <property type="entry name" value="BTAD"/>
</dbReference>
<dbReference type="CDD" id="cd15831">
    <property type="entry name" value="BTAD"/>
    <property type="match status" value="1"/>
</dbReference>
<reference evidence="7" key="1">
    <citation type="journal article" date="2019" name="Int. J. Syst. Evol. Microbiol.">
        <title>The Global Catalogue of Microorganisms (GCM) 10K type strain sequencing project: providing services to taxonomists for standard genome sequencing and annotation.</title>
        <authorList>
            <consortium name="The Broad Institute Genomics Platform"/>
            <consortium name="The Broad Institute Genome Sequencing Center for Infectious Disease"/>
            <person name="Wu L."/>
            <person name="Ma J."/>
        </authorList>
    </citation>
    <scope>NUCLEOTIDE SEQUENCE [LARGE SCALE GENOMIC DNA]</scope>
    <source>
        <strain evidence="7">JCM 17986</strain>
    </source>
</reference>
<dbReference type="Gene3D" id="1.25.40.10">
    <property type="entry name" value="Tetratricopeptide repeat domain"/>
    <property type="match status" value="2"/>
</dbReference>
<comment type="caution">
    <text evidence="6">The sequence shown here is derived from an EMBL/GenBank/DDBJ whole genome shotgun (WGS) entry which is preliminary data.</text>
</comment>
<sequence>MQIAVLGPLRVVIDEVVVDVDGARLQALLTRLALSAGRVVSTATLVDALWPQESVGKRRHALQSLMSRLRRALGGHPALRTVPDGYRLDVPDDAVDALQFERSVKQARGRLAMDGATPQAVDELRQALSLWRGEPFLGLTNVPFATAAAERLCELRLVAVEERIAAELALSVDPRDIVAELSVLVTEFPLREPLRCLLLRSLDAQGRRAEALSAYEEYRGLLAEELGVDPGPELRAIHLDVLRGARVVPPSGPARRGASLPVPSSSFVGREAEVAGIAARMLRHRLVTIVGPGGVGKTRLAIAVAALPDEGWAAGVWFVDLAPVSDPDDVVPAVAAALTLRIGGELDGSSRRDPLGRLVDALSTAEGVVVLDNCEHLLDAAAACTEALLRHCPGLRVLATSREPLGLAGETVIPVDPLGLPREGARHDEALASPAVRLLCERVTAVRPQFRVSEENVAAVVDVCRALDGLPLAIELAACRLRTMPLGELVGRLTNRFGLLSTGHRTAQARHRTLSAVVDWSWQLLGEPERELAARLAIFPGDISVAAAADFCARVGMAPDEVVEGLSLLADKSWLHLIDGAQPRYRMLETIREFALERLAVSGDRTSAKRDFAASYADLAEAAADGLRGSRQLGWIARLSAERANPATALRYAAEVEDATTAVRLAAALGWFWTVRGEHAAAADLALLALRTPGPRPVAAEAMAAAMHLFNRVMSGGTANGGLGRDEALLLARRARRFPAAAVIEASLALLDNDIARGVDAVNGSLPDSGDWDGGLLLLLKAFLLGNDGDLPAAQEALVAAVGRFRNAGERWGLAWALRALAHTEVVLGEFDRAIEELAEAVRLVRELDPEDPAVGLRTALAVARSQKGDIDTALRELADVLDSASHTAASQQMLFARIALGNLCRHAGDVYEATVHYATARKQLEAHASQSLPLQRAMLGAAMGHQAIARDDFPTAARHLVEAFTLASAVPDMPVAALSAVAAARLRLRSGSPRTAASMLGAADVLRGAADVSDPDVAAIADDLSAALGRVEFEAAYARGRAHDRAAAHHLIEMQLGLLVRALNTAPVL</sequence>
<evidence type="ECO:0000313" key="7">
    <source>
        <dbReference type="Proteomes" id="UP001500466"/>
    </source>
</evidence>
<dbReference type="SUPFAM" id="SSF48452">
    <property type="entry name" value="TPR-like"/>
    <property type="match status" value="2"/>
</dbReference>
<keyword evidence="2" id="KW-0902">Two-component regulatory system</keyword>
<evidence type="ECO:0000256" key="1">
    <source>
        <dbReference type="ARBA" id="ARBA00005820"/>
    </source>
</evidence>
<dbReference type="Gene3D" id="3.40.50.300">
    <property type="entry name" value="P-loop containing nucleotide triphosphate hydrolases"/>
    <property type="match status" value="1"/>
</dbReference>
<name>A0ABP9HU43_9ACTN</name>
<organism evidence="6 7">
    <name type="scientific">Yinghuangia aomiensis</name>
    <dbReference type="NCBI Taxonomy" id="676205"/>
    <lineage>
        <taxon>Bacteria</taxon>
        <taxon>Bacillati</taxon>
        <taxon>Actinomycetota</taxon>
        <taxon>Actinomycetes</taxon>
        <taxon>Kitasatosporales</taxon>
        <taxon>Streptomycetaceae</taxon>
        <taxon>Yinghuangia</taxon>
    </lineage>
</organism>
<dbReference type="Pfam" id="PF13401">
    <property type="entry name" value="AAA_22"/>
    <property type="match status" value="1"/>
</dbReference>
<dbReference type="Pfam" id="PF03704">
    <property type="entry name" value="BTAD"/>
    <property type="match status" value="1"/>
</dbReference>
<dbReference type="Proteomes" id="UP001500466">
    <property type="component" value="Unassembled WGS sequence"/>
</dbReference>
<evidence type="ECO:0000313" key="6">
    <source>
        <dbReference type="EMBL" id="GAA4978783.1"/>
    </source>
</evidence>
<dbReference type="SUPFAM" id="SSF52540">
    <property type="entry name" value="P-loop containing nucleoside triphosphate hydrolases"/>
    <property type="match status" value="1"/>
</dbReference>
<dbReference type="InterPro" id="IPR049945">
    <property type="entry name" value="AAA_22"/>
</dbReference>
<dbReference type="InterPro" id="IPR011990">
    <property type="entry name" value="TPR-like_helical_dom_sf"/>
</dbReference>
<dbReference type="SUPFAM" id="SSF46894">
    <property type="entry name" value="C-terminal effector domain of the bipartite response regulators"/>
    <property type="match status" value="1"/>
</dbReference>
<dbReference type="InterPro" id="IPR036388">
    <property type="entry name" value="WH-like_DNA-bd_sf"/>
</dbReference>
<protein>
    <submittedName>
        <fullName evidence="6">BTAD domain-containing putative transcriptional regulator</fullName>
    </submittedName>
</protein>
<proteinExistence type="inferred from homology"/>
<dbReference type="InterPro" id="IPR001867">
    <property type="entry name" value="OmpR/PhoB-type_DNA-bd"/>
</dbReference>
<dbReference type="SMART" id="SM00862">
    <property type="entry name" value="Trans_reg_C"/>
    <property type="match status" value="1"/>
</dbReference>
<dbReference type="InterPro" id="IPR027417">
    <property type="entry name" value="P-loop_NTPase"/>
</dbReference>
<evidence type="ECO:0000256" key="4">
    <source>
        <dbReference type="PROSITE-ProRule" id="PRU01091"/>
    </source>
</evidence>
<feature type="domain" description="OmpR/PhoB-type" evidence="5">
    <location>
        <begin position="1"/>
        <end position="90"/>
    </location>
</feature>
<evidence type="ECO:0000256" key="2">
    <source>
        <dbReference type="ARBA" id="ARBA00023012"/>
    </source>
</evidence>
<evidence type="ECO:0000259" key="5">
    <source>
        <dbReference type="PROSITE" id="PS51755"/>
    </source>
</evidence>
<dbReference type="InterPro" id="IPR016032">
    <property type="entry name" value="Sig_transdc_resp-reg_C-effctor"/>
</dbReference>
<dbReference type="PRINTS" id="PR00364">
    <property type="entry name" value="DISEASERSIST"/>
</dbReference>
<keyword evidence="3 4" id="KW-0238">DNA-binding</keyword>
<accession>A0ABP9HU43</accession>
<gene>
    <name evidence="6" type="ORF">GCM10023205_53710</name>
</gene>
<dbReference type="EMBL" id="BAABHS010000020">
    <property type="protein sequence ID" value="GAA4978783.1"/>
    <property type="molecule type" value="Genomic_DNA"/>
</dbReference>
<dbReference type="Pfam" id="PF00486">
    <property type="entry name" value="Trans_reg_C"/>
    <property type="match status" value="1"/>
</dbReference>
<dbReference type="Gene3D" id="1.10.10.10">
    <property type="entry name" value="Winged helix-like DNA-binding domain superfamily/Winged helix DNA-binding domain"/>
    <property type="match status" value="1"/>
</dbReference>
<dbReference type="RefSeq" id="WP_345678260.1">
    <property type="nucleotide sequence ID" value="NZ_BAABHS010000020.1"/>
</dbReference>
<dbReference type="PANTHER" id="PTHR47691:SF3">
    <property type="entry name" value="HTH-TYPE TRANSCRIPTIONAL REGULATOR RV0890C-RELATED"/>
    <property type="match status" value="1"/>
</dbReference>
<evidence type="ECO:0000256" key="3">
    <source>
        <dbReference type="ARBA" id="ARBA00023125"/>
    </source>
</evidence>
<keyword evidence="7" id="KW-1185">Reference proteome</keyword>
<feature type="DNA-binding region" description="OmpR/PhoB-type" evidence="4">
    <location>
        <begin position="1"/>
        <end position="90"/>
    </location>
</feature>
<comment type="similarity">
    <text evidence="1">Belongs to the AfsR/DnrI/RedD regulatory family.</text>
</comment>
<dbReference type="PROSITE" id="PS51755">
    <property type="entry name" value="OMPR_PHOB"/>
    <property type="match status" value="1"/>
</dbReference>
<dbReference type="SMART" id="SM01043">
    <property type="entry name" value="BTAD"/>
    <property type="match status" value="1"/>
</dbReference>